<proteinExistence type="inferred from homology"/>
<dbReference type="InterPro" id="IPR050768">
    <property type="entry name" value="UPF0353/GerABKA_families"/>
</dbReference>
<name>A0A1S2LW26_9BACI</name>
<organism evidence="6 7">
    <name type="scientific">Anaerobacillus alkalilacustris</name>
    <dbReference type="NCBI Taxonomy" id="393763"/>
    <lineage>
        <taxon>Bacteria</taxon>
        <taxon>Bacillati</taxon>
        <taxon>Bacillota</taxon>
        <taxon>Bacilli</taxon>
        <taxon>Bacillales</taxon>
        <taxon>Bacillaceae</taxon>
        <taxon>Anaerobacillus</taxon>
    </lineage>
</organism>
<dbReference type="GO" id="GO:0005886">
    <property type="term" value="C:plasma membrane"/>
    <property type="evidence" value="ECO:0007669"/>
    <property type="project" value="UniProtKB-SubCell"/>
</dbReference>
<comment type="similarity">
    <text evidence="2 4">Belongs to the GerABKA family.</text>
</comment>
<comment type="subcellular location">
    <subcellularLocation>
        <location evidence="4">Cell membrane</location>
    </subcellularLocation>
    <subcellularLocation>
        <location evidence="1">Membrane</location>
        <topology evidence="1">Multi-pass membrane protein</topology>
    </subcellularLocation>
</comment>
<dbReference type="InterPro" id="IPR004995">
    <property type="entry name" value="Spore_Ger"/>
</dbReference>
<evidence type="ECO:0000256" key="2">
    <source>
        <dbReference type="ARBA" id="ARBA00005278"/>
    </source>
</evidence>
<dbReference type="Pfam" id="PF03323">
    <property type="entry name" value="GerA"/>
    <property type="match status" value="1"/>
</dbReference>
<gene>
    <name evidence="6" type="ORF">BKP37_05865</name>
</gene>
<evidence type="ECO:0000256" key="5">
    <source>
        <dbReference type="SAM" id="Phobius"/>
    </source>
</evidence>
<evidence type="ECO:0000256" key="1">
    <source>
        <dbReference type="ARBA" id="ARBA00004141"/>
    </source>
</evidence>
<feature type="transmembrane region" description="Helical" evidence="5">
    <location>
        <begin position="373"/>
        <end position="395"/>
    </location>
</feature>
<keyword evidence="5" id="KW-1133">Transmembrane helix</keyword>
<dbReference type="PIRSF" id="PIRSF005690">
    <property type="entry name" value="GerBA"/>
    <property type="match status" value="1"/>
</dbReference>
<comment type="caution">
    <text evidence="6">The sequence shown here is derived from an EMBL/GenBank/DDBJ whole genome shotgun (WGS) entry which is preliminary data.</text>
</comment>
<dbReference type="PANTHER" id="PTHR22550">
    <property type="entry name" value="SPORE GERMINATION PROTEIN"/>
    <property type="match status" value="1"/>
</dbReference>
<feature type="transmembrane region" description="Helical" evidence="5">
    <location>
        <begin position="401"/>
        <end position="418"/>
    </location>
</feature>
<evidence type="ECO:0000256" key="3">
    <source>
        <dbReference type="ARBA" id="ARBA00023136"/>
    </source>
</evidence>
<feature type="transmembrane region" description="Helical" evidence="5">
    <location>
        <begin position="307"/>
        <end position="326"/>
    </location>
</feature>
<keyword evidence="5" id="KW-0812">Transmembrane</keyword>
<dbReference type="AlphaFoldDB" id="A0A1S2LW26"/>
<sequence>MVFLVKNVIEVEGQIVKNEQIQHPASKNIEQNNAYLTRELGIDKSFDLIKLDLEYGGKRMTFFLVDGFAKDESLTQIQRELMVLDEEALTSDILHTLIKSKIPYVEIETEKDLNKVVDQVLAGPAALVVDGINEVIIIDTRTYPVRGPEEPDTEQVIRGAKDGFVETLVLNVALARRRVRDRTLRNEYMTVGRRSKTDLCVSYIEDIADPIVVTEVKKALEKIDTDGLPMGDKTIEEYLYGQHYNPYPFVRYTERPDVAAAHLFEGHVIIFVDGSPSVIITPTTFWHHLQHAEEYRQKPIIGIALRLVRFSAVWSSIFLLPLWLLLAQNQALLPEGMEYIGPNETGTVPLLAQFIIAEIGIEMLRMAAIHTPAALATALGLVAALLIGEVAINVGLFSTEVVLYLSVAAVGTFATPSYELSLANRLIRVGLLIATGLFQVFGYLISVTLLVILLTSMKVYATPYFWPFIPFSVRSFRDVIFRSPIPLKRQRPKAIHPIDEDR</sequence>
<evidence type="ECO:0000256" key="4">
    <source>
        <dbReference type="PIRNR" id="PIRNR005690"/>
    </source>
</evidence>
<evidence type="ECO:0000313" key="7">
    <source>
        <dbReference type="Proteomes" id="UP000179524"/>
    </source>
</evidence>
<accession>A0A1S2LW26</accession>
<dbReference type="GO" id="GO:0009847">
    <property type="term" value="P:spore germination"/>
    <property type="evidence" value="ECO:0007669"/>
    <property type="project" value="UniProtKB-UniRule"/>
</dbReference>
<dbReference type="RefSeq" id="WP_071308736.1">
    <property type="nucleotide sequence ID" value="NZ_MLQR01000004.1"/>
</dbReference>
<keyword evidence="7" id="KW-1185">Reference proteome</keyword>
<dbReference type="Proteomes" id="UP000179524">
    <property type="component" value="Unassembled WGS sequence"/>
</dbReference>
<evidence type="ECO:0000313" key="6">
    <source>
        <dbReference type="EMBL" id="OIJ16751.1"/>
    </source>
</evidence>
<keyword evidence="3 4" id="KW-0472">Membrane</keyword>
<dbReference type="PANTHER" id="PTHR22550:SF9">
    <property type="entry name" value="STAGE V SPORULATION PROTEIN AF"/>
    <property type="match status" value="1"/>
</dbReference>
<reference evidence="6 7" key="1">
    <citation type="submission" date="2016-10" db="EMBL/GenBank/DDBJ databases">
        <title>Draft genome sequences of four alkaliphilic bacteria belonging to the Anaerobacillus genus.</title>
        <authorList>
            <person name="Bassil N.M."/>
            <person name="Lloyd J.R."/>
        </authorList>
    </citation>
    <scope>NUCLEOTIDE SEQUENCE [LARGE SCALE GENOMIC DNA]</scope>
    <source>
        <strain evidence="6 7">DSM 18345</strain>
    </source>
</reference>
<feature type="transmembrane region" description="Helical" evidence="5">
    <location>
        <begin position="430"/>
        <end position="452"/>
    </location>
</feature>
<dbReference type="EMBL" id="MLQR01000004">
    <property type="protein sequence ID" value="OIJ16751.1"/>
    <property type="molecule type" value="Genomic_DNA"/>
</dbReference>
<protein>
    <submittedName>
        <fullName evidence="6">Spore germination protein</fullName>
    </submittedName>
</protein>